<reference evidence="2 3" key="1">
    <citation type="submission" date="2017-07" db="EMBL/GenBank/DDBJ databases">
        <title>An improved, manually edited Actinidia chinensis var. chinensis (kiwifruit) genome highlights the challenges associated with draft genomes and gene prediction in plants.</title>
        <authorList>
            <person name="Pilkington S."/>
            <person name="Crowhurst R."/>
            <person name="Hilario E."/>
            <person name="Nardozza S."/>
            <person name="Fraser L."/>
            <person name="Peng Y."/>
            <person name="Gunaseelan K."/>
            <person name="Simpson R."/>
            <person name="Tahir J."/>
            <person name="Deroles S."/>
            <person name="Templeton K."/>
            <person name="Luo Z."/>
            <person name="Davy M."/>
            <person name="Cheng C."/>
            <person name="Mcneilage M."/>
            <person name="Scaglione D."/>
            <person name="Liu Y."/>
            <person name="Zhang Q."/>
            <person name="Datson P."/>
            <person name="De Silva N."/>
            <person name="Gardiner S."/>
            <person name="Bassett H."/>
            <person name="Chagne D."/>
            <person name="Mccallum J."/>
            <person name="Dzierzon H."/>
            <person name="Deng C."/>
            <person name="Wang Y.-Y."/>
            <person name="Barron N."/>
            <person name="Manako K."/>
            <person name="Bowen J."/>
            <person name="Foster T."/>
            <person name="Erridge Z."/>
            <person name="Tiffin H."/>
            <person name="Waite C."/>
            <person name="Davies K."/>
            <person name="Grierson E."/>
            <person name="Laing W."/>
            <person name="Kirk R."/>
            <person name="Chen X."/>
            <person name="Wood M."/>
            <person name="Montefiori M."/>
            <person name="Brummell D."/>
            <person name="Schwinn K."/>
            <person name="Catanach A."/>
            <person name="Fullerton C."/>
            <person name="Li D."/>
            <person name="Meiyalaghan S."/>
            <person name="Nieuwenhuizen N."/>
            <person name="Read N."/>
            <person name="Prakash R."/>
            <person name="Hunter D."/>
            <person name="Zhang H."/>
            <person name="Mckenzie M."/>
            <person name="Knabel M."/>
            <person name="Harris A."/>
            <person name="Allan A."/>
            <person name="Chen A."/>
            <person name="Janssen B."/>
            <person name="Plunkett B."/>
            <person name="Dwamena C."/>
            <person name="Voogd C."/>
            <person name="Leif D."/>
            <person name="Lafferty D."/>
            <person name="Souleyre E."/>
            <person name="Varkonyi-Gasic E."/>
            <person name="Gambi F."/>
            <person name="Hanley J."/>
            <person name="Yao J.-L."/>
            <person name="Cheung J."/>
            <person name="David K."/>
            <person name="Warren B."/>
            <person name="Marsh K."/>
            <person name="Snowden K."/>
            <person name="Lin-Wang K."/>
            <person name="Brian L."/>
            <person name="Martinez-Sanchez M."/>
            <person name="Wang M."/>
            <person name="Ileperuma N."/>
            <person name="Macnee N."/>
            <person name="Campin R."/>
            <person name="Mcatee P."/>
            <person name="Drummond R."/>
            <person name="Espley R."/>
            <person name="Ireland H."/>
            <person name="Wu R."/>
            <person name="Atkinson R."/>
            <person name="Karunairetnam S."/>
            <person name="Bulley S."/>
            <person name="Chunkath S."/>
            <person name="Hanley Z."/>
            <person name="Storey R."/>
            <person name="Thrimawithana A."/>
            <person name="Thomson S."/>
            <person name="David C."/>
            <person name="Testolin R."/>
        </authorList>
    </citation>
    <scope>NUCLEOTIDE SEQUENCE [LARGE SCALE GENOMIC DNA]</scope>
    <source>
        <strain evidence="3">cv. Red5</strain>
        <tissue evidence="2">Young leaf</tissue>
    </source>
</reference>
<feature type="compositionally biased region" description="Polar residues" evidence="1">
    <location>
        <begin position="67"/>
        <end position="77"/>
    </location>
</feature>
<proteinExistence type="predicted"/>
<keyword evidence="3" id="KW-1185">Reference proteome</keyword>
<accession>A0A2R6Q258</accession>
<dbReference type="InParanoid" id="A0A2R6Q258"/>
<dbReference type="PANTHER" id="PTHR35111">
    <property type="entry name" value="F10A5.9-RELATED"/>
    <property type="match status" value="1"/>
</dbReference>
<evidence type="ECO:0000256" key="1">
    <source>
        <dbReference type="SAM" id="MobiDB-lite"/>
    </source>
</evidence>
<evidence type="ECO:0000313" key="3">
    <source>
        <dbReference type="Proteomes" id="UP000241394"/>
    </source>
</evidence>
<evidence type="ECO:0000313" key="2">
    <source>
        <dbReference type="EMBL" id="PSS00482.1"/>
    </source>
</evidence>
<feature type="region of interest" description="Disordered" evidence="1">
    <location>
        <begin position="67"/>
        <end position="90"/>
    </location>
</feature>
<reference evidence="3" key="2">
    <citation type="journal article" date="2018" name="BMC Genomics">
        <title>A manually annotated Actinidia chinensis var. chinensis (kiwifruit) genome highlights the challenges associated with draft genomes and gene prediction in plants.</title>
        <authorList>
            <person name="Pilkington S.M."/>
            <person name="Crowhurst R."/>
            <person name="Hilario E."/>
            <person name="Nardozza S."/>
            <person name="Fraser L."/>
            <person name="Peng Y."/>
            <person name="Gunaseelan K."/>
            <person name="Simpson R."/>
            <person name="Tahir J."/>
            <person name="Deroles S.C."/>
            <person name="Templeton K."/>
            <person name="Luo Z."/>
            <person name="Davy M."/>
            <person name="Cheng C."/>
            <person name="McNeilage M."/>
            <person name="Scaglione D."/>
            <person name="Liu Y."/>
            <person name="Zhang Q."/>
            <person name="Datson P."/>
            <person name="De Silva N."/>
            <person name="Gardiner S.E."/>
            <person name="Bassett H."/>
            <person name="Chagne D."/>
            <person name="McCallum J."/>
            <person name="Dzierzon H."/>
            <person name="Deng C."/>
            <person name="Wang Y.Y."/>
            <person name="Barron L."/>
            <person name="Manako K."/>
            <person name="Bowen J."/>
            <person name="Foster T.M."/>
            <person name="Erridge Z.A."/>
            <person name="Tiffin H."/>
            <person name="Waite C.N."/>
            <person name="Davies K.M."/>
            <person name="Grierson E.P."/>
            <person name="Laing W.A."/>
            <person name="Kirk R."/>
            <person name="Chen X."/>
            <person name="Wood M."/>
            <person name="Montefiori M."/>
            <person name="Brummell D.A."/>
            <person name="Schwinn K.E."/>
            <person name="Catanach A."/>
            <person name="Fullerton C."/>
            <person name="Li D."/>
            <person name="Meiyalaghan S."/>
            <person name="Nieuwenhuizen N."/>
            <person name="Read N."/>
            <person name="Prakash R."/>
            <person name="Hunter D."/>
            <person name="Zhang H."/>
            <person name="McKenzie M."/>
            <person name="Knabel M."/>
            <person name="Harris A."/>
            <person name="Allan A.C."/>
            <person name="Gleave A."/>
            <person name="Chen A."/>
            <person name="Janssen B.J."/>
            <person name="Plunkett B."/>
            <person name="Ampomah-Dwamena C."/>
            <person name="Voogd C."/>
            <person name="Leif D."/>
            <person name="Lafferty D."/>
            <person name="Souleyre E.J.F."/>
            <person name="Varkonyi-Gasic E."/>
            <person name="Gambi F."/>
            <person name="Hanley J."/>
            <person name="Yao J.L."/>
            <person name="Cheung J."/>
            <person name="David K.M."/>
            <person name="Warren B."/>
            <person name="Marsh K."/>
            <person name="Snowden K.C."/>
            <person name="Lin-Wang K."/>
            <person name="Brian L."/>
            <person name="Martinez-Sanchez M."/>
            <person name="Wang M."/>
            <person name="Ileperuma N."/>
            <person name="Macnee N."/>
            <person name="Campin R."/>
            <person name="McAtee P."/>
            <person name="Drummond R.S.M."/>
            <person name="Espley R.V."/>
            <person name="Ireland H.S."/>
            <person name="Wu R."/>
            <person name="Atkinson R.G."/>
            <person name="Karunairetnam S."/>
            <person name="Bulley S."/>
            <person name="Chunkath S."/>
            <person name="Hanley Z."/>
            <person name="Storey R."/>
            <person name="Thrimawithana A.H."/>
            <person name="Thomson S."/>
            <person name="David C."/>
            <person name="Testolin R."/>
            <person name="Huang H."/>
            <person name="Hellens R.P."/>
            <person name="Schaffer R.J."/>
        </authorList>
    </citation>
    <scope>NUCLEOTIDE SEQUENCE [LARGE SCALE GENOMIC DNA]</scope>
    <source>
        <strain evidence="3">cv. Red5</strain>
    </source>
</reference>
<dbReference type="Gramene" id="PSS00482">
    <property type="protein sequence ID" value="PSS00482"/>
    <property type="gene ID" value="CEY00_Acc24451"/>
</dbReference>
<protein>
    <submittedName>
        <fullName evidence="2">Uncharacterized protein</fullName>
    </submittedName>
</protein>
<dbReference type="AlphaFoldDB" id="A0A2R6Q258"/>
<name>A0A2R6Q258_ACTCC</name>
<feature type="compositionally biased region" description="Basic and acidic residues" evidence="1">
    <location>
        <begin position="78"/>
        <end position="90"/>
    </location>
</feature>
<dbReference type="OrthoDB" id="773033at2759"/>
<dbReference type="PANTHER" id="PTHR35111:SF1">
    <property type="entry name" value="OS04G0115900 PROTEIN"/>
    <property type="match status" value="1"/>
</dbReference>
<gene>
    <name evidence="2" type="ORF">CEY00_Acc24451</name>
</gene>
<sequence>MEKSEEEPSHRTMKTNYLCLPKFRTTSACSRNQHQHQHRRLSPAMSLLDRLREAVFRLIMLSALSKATQESNPSSGASDHHRSCYDSVHDPRHSEAVAECIEFIKKSATVDEIRDSSEVVLPVTVM</sequence>
<comment type="caution">
    <text evidence="2">The sequence shown here is derived from an EMBL/GenBank/DDBJ whole genome shotgun (WGS) entry which is preliminary data.</text>
</comment>
<dbReference type="OMA" id="NIQRCHY"/>
<dbReference type="EMBL" id="NKQK01000021">
    <property type="protein sequence ID" value="PSS00482.1"/>
    <property type="molecule type" value="Genomic_DNA"/>
</dbReference>
<organism evidence="2 3">
    <name type="scientific">Actinidia chinensis var. chinensis</name>
    <name type="common">Chinese soft-hair kiwi</name>
    <dbReference type="NCBI Taxonomy" id="1590841"/>
    <lineage>
        <taxon>Eukaryota</taxon>
        <taxon>Viridiplantae</taxon>
        <taxon>Streptophyta</taxon>
        <taxon>Embryophyta</taxon>
        <taxon>Tracheophyta</taxon>
        <taxon>Spermatophyta</taxon>
        <taxon>Magnoliopsida</taxon>
        <taxon>eudicotyledons</taxon>
        <taxon>Gunneridae</taxon>
        <taxon>Pentapetalae</taxon>
        <taxon>asterids</taxon>
        <taxon>Ericales</taxon>
        <taxon>Actinidiaceae</taxon>
        <taxon>Actinidia</taxon>
    </lineage>
</organism>
<dbReference type="Proteomes" id="UP000241394">
    <property type="component" value="Chromosome LG21"/>
</dbReference>